<dbReference type="AlphaFoldDB" id="A0A9P8XYS6"/>
<feature type="compositionally biased region" description="Gly residues" evidence="7">
    <location>
        <begin position="272"/>
        <end position="281"/>
    </location>
</feature>
<keyword evidence="6 8" id="KW-0472">Membrane</keyword>
<dbReference type="PANTHER" id="PTHR21212:SF0">
    <property type="entry name" value="SEIPIN"/>
    <property type="match status" value="1"/>
</dbReference>
<sequence length="377" mass="41601">MEYLLRPLRVATSPPARRTYLGTILFLATSFILLCIAVLAYLVFYFNYVPQKLVSVPIHLQYNAGLSPFGIADLASTLMLEQAYDVTVDLTLPRSPVNLERGNFMVALYALRSLPDNPASAFRLPSDPYEHVTASNVVFASRRPALIPYEDPLVSTASRLLFLLYHIIFPSSEQVTLTVPMGELVDFKDVLPLSILLDVQAGQTLQVYSATVTLVARLRGLRWLMYNHRVISFVVCTTVFWLFEIVSTLIAWLALAYVVSNQQPKTQREYGGKGVSRGGELAGRRAQQDYAGQTDHSRGSDAQVKNELEASSDDIDVKQEEAEDEVLAGLSRHGGDADDEEEDLKDLGPGSTGSALHDVKGAGSLRRRSSQKGRMSS</sequence>
<comment type="subcellular location">
    <subcellularLocation>
        <location evidence="1">Endoplasmic reticulum membrane</location>
        <topology evidence="1">Multi-pass membrane protein</topology>
    </subcellularLocation>
</comment>
<evidence type="ECO:0000256" key="1">
    <source>
        <dbReference type="ARBA" id="ARBA00004477"/>
    </source>
</evidence>
<dbReference type="PANTHER" id="PTHR21212">
    <property type="entry name" value="BERNARDINELLI-SEIP CONGENITAL LIPODYSTROPHY 2 HOMOLOG BSCL2 PROTEIN"/>
    <property type="match status" value="1"/>
</dbReference>
<evidence type="ECO:0000256" key="5">
    <source>
        <dbReference type="ARBA" id="ARBA00023098"/>
    </source>
</evidence>
<evidence type="ECO:0000313" key="10">
    <source>
        <dbReference type="Proteomes" id="UP000756346"/>
    </source>
</evidence>
<dbReference type="OrthoDB" id="3990054at2759"/>
<proteinExistence type="predicted"/>
<protein>
    <submittedName>
        <fullName evidence="9">Adipose-regulatory protein-domain-containing protein</fullName>
    </submittedName>
</protein>
<keyword evidence="4 8" id="KW-1133">Transmembrane helix</keyword>
<evidence type="ECO:0000256" key="6">
    <source>
        <dbReference type="ARBA" id="ARBA00023136"/>
    </source>
</evidence>
<feature type="transmembrane region" description="Helical" evidence="8">
    <location>
        <begin position="20"/>
        <end position="44"/>
    </location>
</feature>
<dbReference type="RefSeq" id="XP_046007224.1">
    <property type="nucleotide sequence ID" value="XM_046162738.1"/>
</dbReference>
<dbReference type="GO" id="GO:0005789">
    <property type="term" value="C:endoplasmic reticulum membrane"/>
    <property type="evidence" value="ECO:0007669"/>
    <property type="project" value="UniProtKB-SubCell"/>
</dbReference>
<evidence type="ECO:0000256" key="8">
    <source>
        <dbReference type="SAM" id="Phobius"/>
    </source>
</evidence>
<feature type="compositionally biased region" description="Basic and acidic residues" evidence="7">
    <location>
        <begin position="295"/>
        <end position="308"/>
    </location>
</feature>
<evidence type="ECO:0000256" key="7">
    <source>
        <dbReference type="SAM" id="MobiDB-lite"/>
    </source>
</evidence>
<evidence type="ECO:0000256" key="4">
    <source>
        <dbReference type="ARBA" id="ARBA00022989"/>
    </source>
</evidence>
<dbReference type="EMBL" id="JAGTJQ010000010">
    <property type="protein sequence ID" value="KAH7021023.1"/>
    <property type="molecule type" value="Genomic_DNA"/>
</dbReference>
<feature type="transmembrane region" description="Helical" evidence="8">
    <location>
        <begin position="230"/>
        <end position="259"/>
    </location>
</feature>
<keyword evidence="5" id="KW-0443">Lipid metabolism</keyword>
<reference evidence="9" key="1">
    <citation type="journal article" date="2021" name="Nat. Commun.">
        <title>Genetic determinants of endophytism in the Arabidopsis root mycobiome.</title>
        <authorList>
            <person name="Mesny F."/>
            <person name="Miyauchi S."/>
            <person name="Thiergart T."/>
            <person name="Pickel B."/>
            <person name="Atanasova L."/>
            <person name="Karlsson M."/>
            <person name="Huettel B."/>
            <person name="Barry K.W."/>
            <person name="Haridas S."/>
            <person name="Chen C."/>
            <person name="Bauer D."/>
            <person name="Andreopoulos W."/>
            <person name="Pangilinan J."/>
            <person name="LaButti K."/>
            <person name="Riley R."/>
            <person name="Lipzen A."/>
            <person name="Clum A."/>
            <person name="Drula E."/>
            <person name="Henrissat B."/>
            <person name="Kohler A."/>
            <person name="Grigoriev I.V."/>
            <person name="Martin F.M."/>
            <person name="Hacquard S."/>
        </authorList>
    </citation>
    <scope>NUCLEOTIDE SEQUENCE</scope>
    <source>
        <strain evidence="9">MPI-CAGE-CH-0230</strain>
    </source>
</reference>
<accession>A0A9P8XYS6</accession>
<dbReference type="GO" id="GO:0140042">
    <property type="term" value="P:lipid droplet formation"/>
    <property type="evidence" value="ECO:0007669"/>
    <property type="project" value="UniProtKB-ARBA"/>
</dbReference>
<dbReference type="Pfam" id="PF06775">
    <property type="entry name" value="Seipin"/>
    <property type="match status" value="1"/>
</dbReference>
<evidence type="ECO:0000256" key="2">
    <source>
        <dbReference type="ARBA" id="ARBA00022692"/>
    </source>
</evidence>
<keyword evidence="2 8" id="KW-0812">Transmembrane</keyword>
<evidence type="ECO:0000313" key="9">
    <source>
        <dbReference type="EMBL" id="KAH7021023.1"/>
    </source>
</evidence>
<name>A0A9P8XYS6_9PEZI</name>
<gene>
    <name evidence="9" type="ORF">B0I36DRAFT_434945</name>
</gene>
<keyword evidence="3" id="KW-0256">Endoplasmic reticulum</keyword>
<dbReference type="Proteomes" id="UP000756346">
    <property type="component" value="Unassembled WGS sequence"/>
</dbReference>
<dbReference type="InterPro" id="IPR009617">
    <property type="entry name" value="Seipin"/>
</dbReference>
<comment type="caution">
    <text evidence="9">The sequence shown here is derived from an EMBL/GenBank/DDBJ whole genome shotgun (WGS) entry which is preliminary data.</text>
</comment>
<dbReference type="GO" id="GO:0006629">
    <property type="term" value="P:lipid metabolic process"/>
    <property type="evidence" value="ECO:0007669"/>
    <property type="project" value="UniProtKB-KW"/>
</dbReference>
<dbReference type="GeneID" id="70192284"/>
<dbReference type="CDD" id="cd23995">
    <property type="entry name" value="Seipin_BSCL2_like"/>
    <property type="match status" value="1"/>
</dbReference>
<evidence type="ECO:0000256" key="3">
    <source>
        <dbReference type="ARBA" id="ARBA00022824"/>
    </source>
</evidence>
<feature type="region of interest" description="Disordered" evidence="7">
    <location>
        <begin position="267"/>
        <end position="377"/>
    </location>
</feature>
<keyword evidence="10" id="KW-1185">Reference proteome</keyword>
<organism evidence="9 10">
    <name type="scientific">Microdochium trichocladiopsis</name>
    <dbReference type="NCBI Taxonomy" id="1682393"/>
    <lineage>
        <taxon>Eukaryota</taxon>
        <taxon>Fungi</taxon>
        <taxon>Dikarya</taxon>
        <taxon>Ascomycota</taxon>
        <taxon>Pezizomycotina</taxon>
        <taxon>Sordariomycetes</taxon>
        <taxon>Xylariomycetidae</taxon>
        <taxon>Xylariales</taxon>
        <taxon>Microdochiaceae</taxon>
        <taxon>Microdochium</taxon>
    </lineage>
</organism>